<protein>
    <submittedName>
        <fullName evidence="1">Uncharacterized protein</fullName>
    </submittedName>
</protein>
<proteinExistence type="predicted"/>
<organism evidence="1">
    <name type="scientific">Anguilla anguilla</name>
    <name type="common">European freshwater eel</name>
    <name type="synonym">Muraena anguilla</name>
    <dbReference type="NCBI Taxonomy" id="7936"/>
    <lineage>
        <taxon>Eukaryota</taxon>
        <taxon>Metazoa</taxon>
        <taxon>Chordata</taxon>
        <taxon>Craniata</taxon>
        <taxon>Vertebrata</taxon>
        <taxon>Euteleostomi</taxon>
        <taxon>Actinopterygii</taxon>
        <taxon>Neopterygii</taxon>
        <taxon>Teleostei</taxon>
        <taxon>Anguilliformes</taxon>
        <taxon>Anguillidae</taxon>
        <taxon>Anguilla</taxon>
    </lineage>
</organism>
<accession>A0A0E9XQQ5</accession>
<reference evidence="1" key="2">
    <citation type="journal article" date="2015" name="Fish Shellfish Immunol.">
        <title>Early steps in the European eel (Anguilla anguilla)-Vibrio vulnificus interaction in the gills: Role of the RtxA13 toxin.</title>
        <authorList>
            <person name="Callol A."/>
            <person name="Pajuelo D."/>
            <person name="Ebbesson L."/>
            <person name="Teles M."/>
            <person name="MacKenzie S."/>
            <person name="Amaro C."/>
        </authorList>
    </citation>
    <scope>NUCLEOTIDE SEQUENCE</scope>
</reference>
<sequence length="15" mass="1930">MEYSNIGYKKKRVWK</sequence>
<dbReference type="EMBL" id="GBXM01003613">
    <property type="protein sequence ID" value="JAI04965.1"/>
    <property type="molecule type" value="Transcribed_RNA"/>
</dbReference>
<reference evidence="1" key="1">
    <citation type="submission" date="2014-11" db="EMBL/GenBank/DDBJ databases">
        <authorList>
            <person name="Amaro Gonzalez C."/>
        </authorList>
    </citation>
    <scope>NUCLEOTIDE SEQUENCE</scope>
</reference>
<name>A0A0E9XQQ5_ANGAN</name>
<evidence type="ECO:0000313" key="1">
    <source>
        <dbReference type="EMBL" id="JAI04965.1"/>
    </source>
</evidence>